<evidence type="ECO:0000256" key="3">
    <source>
        <dbReference type="ARBA" id="ARBA00022989"/>
    </source>
</evidence>
<keyword evidence="4 5" id="KW-0472">Membrane</keyword>
<organism evidence="7 8">
    <name type="scientific">Modicella reniformis</name>
    <dbReference type="NCBI Taxonomy" id="1440133"/>
    <lineage>
        <taxon>Eukaryota</taxon>
        <taxon>Fungi</taxon>
        <taxon>Fungi incertae sedis</taxon>
        <taxon>Mucoromycota</taxon>
        <taxon>Mortierellomycotina</taxon>
        <taxon>Mortierellomycetes</taxon>
        <taxon>Mortierellales</taxon>
        <taxon>Mortierellaceae</taxon>
        <taxon>Modicella</taxon>
    </lineage>
</organism>
<evidence type="ECO:0000256" key="1">
    <source>
        <dbReference type="ARBA" id="ARBA00004127"/>
    </source>
</evidence>
<keyword evidence="3 5" id="KW-1133">Transmembrane helix</keyword>
<evidence type="ECO:0000313" key="7">
    <source>
        <dbReference type="EMBL" id="KAF9961268.1"/>
    </source>
</evidence>
<comment type="caution">
    <text evidence="7">The sequence shown here is derived from an EMBL/GenBank/DDBJ whole genome shotgun (WGS) entry which is preliminary data.</text>
</comment>
<reference evidence="7" key="1">
    <citation type="journal article" date="2020" name="Fungal Divers.">
        <title>Resolving the Mortierellaceae phylogeny through synthesis of multi-gene phylogenetics and phylogenomics.</title>
        <authorList>
            <person name="Vandepol N."/>
            <person name="Liber J."/>
            <person name="Desiro A."/>
            <person name="Na H."/>
            <person name="Kennedy M."/>
            <person name="Barry K."/>
            <person name="Grigoriev I.V."/>
            <person name="Miller A.N."/>
            <person name="O'Donnell K."/>
            <person name="Stajich J.E."/>
            <person name="Bonito G."/>
        </authorList>
    </citation>
    <scope>NUCLEOTIDE SEQUENCE</scope>
    <source>
        <strain evidence="7">MES-2147</strain>
    </source>
</reference>
<dbReference type="Pfam" id="PF02656">
    <property type="entry name" value="DUF202"/>
    <property type="match status" value="1"/>
</dbReference>
<feature type="transmembrane region" description="Helical" evidence="5">
    <location>
        <begin position="144"/>
        <end position="162"/>
    </location>
</feature>
<dbReference type="InterPro" id="IPR003807">
    <property type="entry name" value="DUF202"/>
</dbReference>
<dbReference type="InterPro" id="IPR051572">
    <property type="entry name" value="VTC_Complex_Subunit"/>
</dbReference>
<evidence type="ECO:0000256" key="2">
    <source>
        <dbReference type="ARBA" id="ARBA00022692"/>
    </source>
</evidence>
<dbReference type="GO" id="GO:0012505">
    <property type="term" value="C:endomembrane system"/>
    <property type="evidence" value="ECO:0007669"/>
    <property type="project" value="UniProtKB-SubCell"/>
</dbReference>
<evidence type="ECO:0000259" key="6">
    <source>
        <dbReference type="Pfam" id="PF02656"/>
    </source>
</evidence>
<keyword evidence="2 5" id="KW-0812">Transmembrane</keyword>
<evidence type="ECO:0000256" key="5">
    <source>
        <dbReference type="SAM" id="Phobius"/>
    </source>
</evidence>
<gene>
    <name evidence="7" type="ORF">BGZ65_010994</name>
</gene>
<dbReference type="EMBL" id="JAAAHW010006422">
    <property type="protein sequence ID" value="KAF9961268.1"/>
    <property type="molecule type" value="Genomic_DNA"/>
</dbReference>
<feature type="transmembrane region" description="Helical" evidence="5">
    <location>
        <begin position="195"/>
        <end position="218"/>
    </location>
</feature>
<dbReference type="Proteomes" id="UP000749646">
    <property type="component" value="Unassembled WGS sequence"/>
</dbReference>
<comment type="subcellular location">
    <subcellularLocation>
        <location evidence="1">Endomembrane system</location>
        <topology evidence="1">Multi-pass membrane protein</topology>
    </subcellularLocation>
</comment>
<feature type="transmembrane region" description="Helical" evidence="5">
    <location>
        <begin position="104"/>
        <end position="124"/>
    </location>
</feature>
<dbReference type="OrthoDB" id="2408682at2759"/>
<protein>
    <recommendedName>
        <fullName evidence="6">DUF202 domain-containing protein</fullName>
    </recommendedName>
</protein>
<dbReference type="AlphaFoldDB" id="A0A9P6J3S4"/>
<evidence type="ECO:0000313" key="8">
    <source>
        <dbReference type="Proteomes" id="UP000749646"/>
    </source>
</evidence>
<sequence>MVQRSQTSANELVSLSFIPPLSSRSSTSAQRTLVKRKIWSSFPRKKFTFRPKGIERPEKADSFGNKKAKFSNERTMIHWIKTAILLGSLALTLLSFSGNSITPYMGVILLMVCLMTLIYCITVFHVRMEWLDMCRNDVPYYDRVAPTILTILLMVTFAFNVAGKEQFSNDDDDDDDDDDDIGRLPLGLKVDVDELISFICFASGNAFDYGIKVLWPFLKKKGYGPRAPRPSL</sequence>
<feature type="transmembrane region" description="Helical" evidence="5">
    <location>
        <begin position="76"/>
        <end position="98"/>
    </location>
</feature>
<accession>A0A9P6J3S4</accession>
<keyword evidence="8" id="KW-1185">Reference proteome</keyword>
<name>A0A9P6J3S4_9FUNG</name>
<dbReference type="PANTHER" id="PTHR46140:SF1">
    <property type="entry name" value="VACUOLAR TRANSPORTER CHAPERONE COMPLEX SUBUNIT 4-RELATED"/>
    <property type="match status" value="1"/>
</dbReference>
<evidence type="ECO:0000256" key="4">
    <source>
        <dbReference type="ARBA" id="ARBA00023136"/>
    </source>
</evidence>
<feature type="domain" description="DUF202" evidence="6">
    <location>
        <begin position="70"/>
        <end position="128"/>
    </location>
</feature>
<proteinExistence type="predicted"/>
<dbReference type="PANTHER" id="PTHR46140">
    <property type="entry name" value="VACUOLAR TRANSPORTER CHAPERONE 1-RELATED"/>
    <property type="match status" value="1"/>
</dbReference>